<organism evidence="10 11">
    <name type="scientific">Tessaracoccus palaemonis</name>
    <dbReference type="NCBI Taxonomy" id="2829499"/>
    <lineage>
        <taxon>Bacteria</taxon>
        <taxon>Bacillati</taxon>
        <taxon>Actinomycetota</taxon>
        <taxon>Actinomycetes</taxon>
        <taxon>Propionibacteriales</taxon>
        <taxon>Propionibacteriaceae</taxon>
        <taxon>Tessaracoccus</taxon>
    </lineage>
</organism>
<evidence type="ECO:0000256" key="7">
    <source>
        <dbReference type="RuleBase" id="RU003346"/>
    </source>
</evidence>
<evidence type="ECO:0000256" key="2">
    <source>
        <dbReference type="ARBA" id="ARBA00010992"/>
    </source>
</evidence>
<accession>A0ABX8SL95</accession>
<feature type="transmembrane region" description="Helical" evidence="8">
    <location>
        <begin position="36"/>
        <end position="61"/>
    </location>
</feature>
<keyword evidence="11" id="KW-1185">Reference proteome</keyword>
<dbReference type="NCBIfam" id="TIGR00879">
    <property type="entry name" value="SP"/>
    <property type="match status" value="1"/>
</dbReference>
<evidence type="ECO:0000256" key="5">
    <source>
        <dbReference type="ARBA" id="ARBA00022989"/>
    </source>
</evidence>
<evidence type="ECO:0000259" key="9">
    <source>
        <dbReference type="PROSITE" id="PS50850"/>
    </source>
</evidence>
<feature type="transmembrane region" description="Helical" evidence="8">
    <location>
        <begin position="73"/>
        <end position="93"/>
    </location>
</feature>
<dbReference type="InterPro" id="IPR003663">
    <property type="entry name" value="Sugar/inositol_transpt"/>
</dbReference>
<feature type="transmembrane region" description="Helical" evidence="8">
    <location>
        <begin position="163"/>
        <end position="185"/>
    </location>
</feature>
<dbReference type="PROSITE" id="PS50850">
    <property type="entry name" value="MFS"/>
    <property type="match status" value="1"/>
</dbReference>
<reference evidence="10 11" key="1">
    <citation type="submission" date="2021-07" db="EMBL/GenBank/DDBJ databases">
        <title>complete genome sequencing of Tessaracoccus sp.J1M15.</title>
        <authorList>
            <person name="Bae J.-W."/>
            <person name="Kim D.-y."/>
        </authorList>
    </citation>
    <scope>NUCLEOTIDE SEQUENCE [LARGE SCALE GENOMIC DNA]</scope>
    <source>
        <strain evidence="10 11">J1M15</strain>
    </source>
</reference>
<dbReference type="InterPro" id="IPR005829">
    <property type="entry name" value="Sugar_transporter_CS"/>
</dbReference>
<feature type="transmembrane region" description="Helical" evidence="8">
    <location>
        <begin position="456"/>
        <end position="474"/>
    </location>
</feature>
<feature type="transmembrane region" description="Helical" evidence="8">
    <location>
        <begin position="425"/>
        <end position="444"/>
    </location>
</feature>
<protein>
    <submittedName>
        <fullName evidence="10">Sugar porter family MFS transporter</fullName>
    </submittedName>
</protein>
<dbReference type="PANTHER" id="PTHR48020:SF12">
    <property type="entry name" value="PROTON MYO-INOSITOL COTRANSPORTER"/>
    <property type="match status" value="1"/>
</dbReference>
<evidence type="ECO:0000256" key="4">
    <source>
        <dbReference type="ARBA" id="ARBA00022692"/>
    </source>
</evidence>
<dbReference type="EMBL" id="CP079216">
    <property type="protein sequence ID" value="QXT63415.1"/>
    <property type="molecule type" value="Genomic_DNA"/>
</dbReference>
<feature type="transmembrane region" description="Helical" evidence="8">
    <location>
        <begin position="280"/>
        <end position="308"/>
    </location>
</feature>
<evidence type="ECO:0000313" key="11">
    <source>
        <dbReference type="Proteomes" id="UP000824504"/>
    </source>
</evidence>
<dbReference type="PANTHER" id="PTHR48020">
    <property type="entry name" value="PROTON MYO-INOSITOL COTRANSPORTER"/>
    <property type="match status" value="1"/>
</dbReference>
<feature type="transmembrane region" description="Helical" evidence="8">
    <location>
        <begin position="320"/>
        <end position="342"/>
    </location>
</feature>
<evidence type="ECO:0000256" key="6">
    <source>
        <dbReference type="ARBA" id="ARBA00023136"/>
    </source>
</evidence>
<keyword evidence="6 8" id="KW-0472">Membrane</keyword>
<dbReference type="InterPro" id="IPR005828">
    <property type="entry name" value="MFS_sugar_transport-like"/>
</dbReference>
<feature type="transmembrane region" description="Helical" evidence="8">
    <location>
        <begin position="389"/>
        <end position="413"/>
    </location>
</feature>
<feature type="transmembrane region" description="Helical" evidence="8">
    <location>
        <begin position="349"/>
        <end position="369"/>
    </location>
</feature>
<evidence type="ECO:0000313" key="10">
    <source>
        <dbReference type="EMBL" id="QXT63415.1"/>
    </source>
</evidence>
<dbReference type="PROSITE" id="PS00217">
    <property type="entry name" value="SUGAR_TRANSPORT_2"/>
    <property type="match status" value="1"/>
</dbReference>
<dbReference type="InterPro" id="IPR050814">
    <property type="entry name" value="Myo-inositol_Transporter"/>
</dbReference>
<dbReference type="PROSITE" id="PS00216">
    <property type="entry name" value="SUGAR_TRANSPORT_1"/>
    <property type="match status" value="1"/>
</dbReference>
<feature type="transmembrane region" description="Helical" evidence="8">
    <location>
        <begin position="105"/>
        <end position="124"/>
    </location>
</feature>
<dbReference type="InterPro" id="IPR020846">
    <property type="entry name" value="MFS_dom"/>
</dbReference>
<dbReference type="Proteomes" id="UP000824504">
    <property type="component" value="Chromosome"/>
</dbReference>
<feature type="transmembrane region" description="Helical" evidence="8">
    <location>
        <begin position="130"/>
        <end position="151"/>
    </location>
</feature>
<name>A0ABX8SL95_9ACTN</name>
<comment type="similarity">
    <text evidence="2 7">Belongs to the major facilitator superfamily. Sugar transporter (TC 2.A.1.1) family.</text>
</comment>
<feature type="domain" description="Major facilitator superfamily (MFS) profile" evidence="9">
    <location>
        <begin position="39"/>
        <end position="478"/>
    </location>
</feature>
<comment type="subcellular location">
    <subcellularLocation>
        <location evidence="1">Membrane</location>
        <topology evidence="1">Multi-pass membrane protein</topology>
    </subcellularLocation>
</comment>
<keyword evidence="4 8" id="KW-0812">Transmembrane</keyword>
<sequence>MPARIGRVAAVTSHTSGSENIPENAFSLRSPYGRRAIGMSVAAAVGGFLFGFDSSVINGAVDSIQGDFALSKAAVGLVVAIALLACAVGAVLAGNLSDRWGRLKVMLLGAVLFFLSSIGAALASTVTLLVLWRIIGGLGIGIASVVAPAYIAEVAPRQIRGALASLQQLAITLGIFVALMSDFSLESAAGGADQVLWFGLEAWRWMFLVGAIPALVYGLLAFTLPESPRYLLAQGQVAQAREVFSRLVPPADLEHTMRELTHSIESEREKRTVSLRGPVLGLHGVVWVGIILSVLQQFVGINVIFYYSTSLWSSVGFTDASLISVYTAVTNVVVTLVAIALVDRLGRRPILLTGSVLMAVSLGLMALSFSFATTDAAGEVVLGAPWGPVALVAANVFVVGFGASWGPLVWVLLGEIFPSRIRGKALGVAAGAQWVANFLITVTFPSMSAWSLPVTYGFYAVMAACSFLFVWWRIPETKGMELEQAETLFSGAASK</sequence>
<keyword evidence="5 8" id="KW-1133">Transmembrane helix</keyword>
<dbReference type="Pfam" id="PF00083">
    <property type="entry name" value="Sugar_tr"/>
    <property type="match status" value="1"/>
</dbReference>
<evidence type="ECO:0000256" key="8">
    <source>
        <dbReference type="SAM" id="Phobius"/>
    </source>
</evidence>
<proteinExistence type="inferred from homology"/>
<gene>
    <name evidence="10" type="ORF">KDB89_02720</name>
</gene>
<evidence type="ECO:0000256" key="1">
    <source>
        <dbReference type="ARBA" id="ARBA00004141"/>
    </source>
</evidence>
<evidence type="ECO:0000256" key="3">
    <source>
        <dbReference type="ARBA" id="ARBA00022448"/>
    </source>
</evidence>
<feature type="transmembrane region" description="Helical" evidence="8">
    <location>
        <begin position="205"/>
        <end position="224"/>
    </location>
</feature>
<keyword evidence="3 7" id="KW-0813">Transport</keyword>